<gene>
    <name evidence="1" type="ORF">GDO81_013731</name>
</gene>
<dbReference type="EMBL" id="WNYA01000006">
    <property type="protein sequence ID" value="KAG8567658.1"/>
    <property type="molecule type" value="Genomic_DNA"/>
</dbReference>
<sequence>MDNGQDILSIFSEGPLTKCIPTLYPEMQLLLQRLPTKEDLRGLIEEDKDTFLTELHSVKEDLPSLVERVEGLESAHDDTRLYIAQLQEQLRPPL</sequence>
<proteinExistence type="predicted"/>
<dbReference type="Proteomes" id="UP000824782">
    <property type="component" value="Unassembled WGS sequence"/>
</dbReference>
<reference evidence="1" key="1">
    <citation type="thesis" date="2020" institute="ProQuest LLC" country="789 East Eisenhower Parkway, Ann Arbor, MI, USA">
        <title>Comparative Genomics and Chromosome Evolution.</title>
        <authorList>
            <person name="Mudd A.B."/>
        </authorList>
    </citation>
    <scope>NUCLEOTIDE SEQUENCE</scope>
    <source>
        <strain evidence="1">237g6f4</strain>
        <tissue evidence="1">Blood</tissue>
    </source>
</reference>
<accession>A0AAV7B560</accession>
<protein>
    <submittedName>
        <fullName evidence="1">Uncharacterized protein</fullName>
    </submittedName>
</protein>
<evidence type="ECO:0000313" key="1">
    <source>
        <dbReference type="EMBL" id="KAG8567658.1"/>
    </source>
</evidence>
<keyword evidence="2" id="KW-1185">Reference proteome</keyword>
<dbReference type="AlphaFoldDB" id="A0AAV7B560"/>
<evidence type="ECO:0000313" key="2">
    <source>
        <dbReference type="Proteomes" id="UP000824782"/>
    </source>
</evidence>
<organism evidence="1 2">
    <name type="scientific">Engystomops pustulosus</name>
    <name type="common">Tungara frog</name>
    <name type="synonym">Physalaemus pustulosus</name>
    <dbReference type="NCBI Taxonomy" id="76066"/>
    <lineage>
        <taxon>Eukaryota</taxon>
        <taxon>Metazoa</taxon>
        <taxon>Chordata</taxon>
        <taxon>Craniata</taxon>
        <taxon>Vertebrata</taxon>
        <taxon>Euteleostomi</taxon>
        <taxon>Amphibia</taxon>
        <taxon>Batrachia</taxon>
        <taxon>Anura</taxon>
        <taxon>Neobatrachia</taxon>
        <taxon>Hyloidea</taxon>
        <taxon>Leptodactylidae</taxon>
        <taxon>Leiuperinae</taxon>
        <taxon>Engystomops</taxon>
    </lineage>
</organism>
<comment type="caution">
    <text evidence="1">The sequence shown here is derived from an EMBL/GenBank/DDBJ whole genome shotgun (WGS) entry which is preliminary data.</text>
</comment>
<name>A0AAV7B560_ENGPU</name>